<organism evidence="2 3">
    <name type="scientific">Halobellus litoreus</name>
    <dbReference type="NCBI Taxonomy" id="755310"/>
    <lineage>
        <taxon>Archaea</taxon>
        <taxon>Methanobacteriati</taxon>
        <taxon>Methanobacteriota</taxon>
        <taxon>Stenosarchaea group</taxon>
        <taxon>Halobacteria</taxon>
        <taxon>Halobacteriales</taxon>
        <taxon>Haloferacaceae</taxon>
        <taxon>Halobellus</taxon>
    </lineage>
</organism>
<accession>A0ABD6DV30</accession>
<gene>
    <name evidence="2" type="ORF">ACFSAS_08965</name>
</gene>
<proteinExistence type="predicted"/>
<keyword evidence="1" id="KW-0812">Transmembrane</keyword>
<reference evidence="2 3" key="1">
    <citation type="journal article" date="2019" name="Int. J. Syst. Evol. Microbiol.">
        <title>The Global Catalogue of Microorganisms (GCM) 10K type strain sequencing project: providing services to taxonomists for standard genome sequencing and annotation.</title>
        <authorList>
            <consortium name="The Broad Institute Genomics Platform"/>
            <consortium name="The Broad Institute Genome Sequencing Center for Infectious Disease"/>
            <person name="Wu L."/>
            <person name="Ma J."/>
        </authorList>
    </citation>
    <scope>NUCLEOTIDE SEQUENCE [LARGE SCALE GENOMIC DNA]</scope>
    <source>
        <strain evidence="2 3">CGMCC 1.10387</strain>
    </source>
</reference>
<dbReference type="AlphaFoldDB" id="A0ABD6DV30"/>
<evidence type="ECO:0000256" key="1">
    <source>
        <dbReference type="SAM" id="Phobius"/>
    </source>
</evidence>
<name>A0ABD6DV30_9EURY</name>
<protein>
    <submittedName>
        <fullName evidence="2">Uncharacterized protein</fullName>
    </submittedName>
</protein>
<dbReference type="Proteomes" id="UP001597092">
    <property type="component" value="Unassembled WGS sequence"/>
</dbReference>
<evidence type="ECO:0000313" key="2">
    <source>
        <dbReference type="EMBL" id="MFD1685739.1"/>
    </source>
</evidence>
<dbReference type="RefSeq" id="WP_256306187.1">
    <property type="nucleotide sequence ID" value="NZ_JANHAW010000001.1"/>
</dbReference>
<comment type="caution">
    <text evidence="2">The sequence shown here is derived from an EMBL/GenBank/DDBJ whole genome shotgun (WGS) entry which is preliminary data.</text>
</comment>
<evidence type="ECO:0000313" key="3">
    <source>
        <dbReference type="Proteomes" id="UP001597092"/>
    </source>
</evidence>
<keyword evidence="1" id="KW-1133">Transmembrane helix</keyword>
<keyword evidence="1" id="KW-0472">Membrane</keyword>
<feature type="transmembrane region" description="Helical" evidence="1">
    <location>
        <begin position="43"/>
        <end position="66"/>
    </location>
</feature>
<sequence>MSDHTGTTALVAALRDRRRNLGAAGFVIAVLGVAMVVDTRIGYYTASLFVFVTWMVWFVLVAIEWIKRAEF</sequence>
<dbReference type="EMBL" id="JBHUDP010000002">
    <property type="protein sequence ID" value="MFD1685739.1"/>
    <property type="molecule type" value="Genomic_DNA"/>
</dbReference>
<keyword evidence="3" id="KW-1185">Reference proteome</keyword>
<feature type="transmembrane region" description="Helical" evidence="1">
    <location>
        <begin position="21"/>
        <end position="37"/>
    </location>
</feature>